<reference evidence="2" key="1">
    <citation type="submission" date="2023-07" db="EMBL/GenBank/DDBJ databases">
        <authorList>
            <consortium name="AG Swart"/>
            <person name="Singh M."/>
            <person name="Singh A."/>
            <person name="Seah K."/>
            <person name="Emmerich C."/>
        </authorList>
    </citation>
    <scope>NUCLEOTIDE SEQUENCE</scope>
    <source>
        <strain evidence="2">DP1</strain>
    </source>
</reference>
<evidence type="ECO:0000313" key="2">
    <source>
        <dbReference type="EMBL" id="CAI2359268.1"/>
    </source>
</evidence>
<feature type="region of interest" description="Disordered" evidence="1">
    <location>
        <begin position="246"/>
        <end position="286"/>
    </location>
</feature>
<sequence length="482" mass="56122">MNQENLDKLPDSDNALIDEWKNRIKKQRDLNNDNADRNSVLSYSSNFSKGYYRARRNNYRADKALDRKNMRNPSWNKVSNGNSSCVKGNNAEVVGRSVASEYNYKNPKVLKKKDPSTSKNNRVKMNKTELEEKNKELRHPEQPINQENYEYFQYINENEKIEHNEGQNQDTDENKENLEGDELEQVDAESLESVETPRHPSDKQSEFEKELSEQKKKRDIVKLKARVILEKMKDAPKKQMVLNPLKNRTSRSTTRQAEHKRSKFLPNDTSNVEKHGYPETPQKLHSKCSFNNYSDQKQVPMMNKSFKAGKTNLRSTSMYRTQALPMLIPDQNFKPRKWKMGLRDKLDNKEKYLNSDLKRQEKIDRTIIKQRVKSRIGIRLNQYNKQLLDQMRAGVATGPFGNYSRPSCKDSVQEKYSDRFGITSVDTQNSFPKSTMQESFTSDVFKHHRVDKFNFKKLSSFGAYCNAQNGNGVFINPPATGL</sequence>
<keyword evidence="3" id="KW-1185">Reference proteome</keyword>
<organism evidence="2 3">
    <name type="scientific">Euplotes crassus</name>
    <dbReference type="NCBI Taxonomy" id="5936"/>
    <lineage>
        <taxon>Eukaryota</taxon>
        <taxon>Sar</taxon>
        <taxon>Alveolata</taxon>
        <taxon>Ciliophora</taxon>
        <taxon>Intramacronucleata</taxon>
        <taxon>Spirotrichea</taxon>
        <taxon>Hypotrichia</taxon>
        <taxon>Euplotida</taxon>
        <taxon>Euplotidae</taxon>
        <taxon>Moneuplotes</taxon>
    </lineage>
</organism>
<evidence type="ECO:0000256" key="1">
    <source>
        <dbReference type="SAM" id="MobiDB-lite"/>
    </source>
</evidence>
<feature type="region of interest" description="Disordered" evidence="1">
    <location>
        <begin position="66"/>
        <end position="88"/>
    </location>
</feature>
<proteinExistence type="predicted"/>
<feature type="compositionally biased region" description="Basic and acidic residues" evidence="1">
    <location>
        <begin position="195"/>
        <end position="216"/>
    </location>
</feature>
<feature type="compositionally biased region" description="Polar residues" evidence="1">
    <location>
        <begin position="246"/>
        <end position="255"/>
    </location>
</feature>
<dbReference type="Proteomes" id="UP001295684">
    <property type="component" value="Unassembled WGS sequence"/>
</dbReference>
<feature type="compositionally biased region" description="Polar residues" evidence="1">
    <location>
        <begin position="71"/>
        <end position="87"/>
    </location>
</feature>
<feature type="compositionally biased region" description="Basic and acidic residues" evidence="1">
    <location>
        <begin position="126"/>
        <end position="141"/>
    </location>
</feature>
<comment type="caution">
    <text evidence="2">The sequence shown here is derived from an EMBL/GenBank/DDBJ whole genome shotgun (WGS) entry which is preliminary data.</text>
</comment>
<protein>
    <submittedName>
        <fullName evidence="2">Uncharacterized protein</fullName>
    </submittedName>
</protein>
<dbReference type="AlphaFoldDB" id="A0AAD1TZZ6"/>
<feature type="region of interest" description="Disordered" evidence="1">
    <location>
        <begin position="105"/>
        <end position="146"/>
    </location>
</feature>
<name>A0AAD1TZZ6_EUPCR</name>
<feature type="region of interest" description="Disordered" evidence="1">
    <location>
        <begin position="186"/>
        <end position="216"/>
    </location>
</feature>
<dbReference type="EMBL" id="CAMPGE010000521">
    <property type="protein sequence ID" value="CAI2359268.1"/>
    <property type="molecule type" value="Genomic_DNA"/>
</dbReference>
<accession>A0AAD1TZZ6</accession>
<evidence type="ECO:0000313" key="3">
    <source>
        <dbReference type="Proteomes" id="UP001295684"/>
    </source>
</evidence>
<gene>
    <name evidence="2" type="ORF">ECRASSUSDP1_LOCUS554</name>
</gene>